<dbReference type="STRING" id="148818.A0A4Q9LIT5"/>
<dbReference type="PANTHER" id="PTHR22734">
    <property type="entry name" value="U3 SMALL NUCLEOLAR RIBONUCLEOPROTEIN PROTEIN IMP4"/>
    <property type="match status" value="1"/>
</dbReference>
<sequence length="246" mass="29055">MARLREKRDYLLRKENEEYENKKNLISKCLNDNKKIPYELRDTAKDVLEEIIFTSPIETMECISLFVTTSRDPSSSLMRFAKHISLTFPTATLLKRGNMNIEELDRIGKENNCAIMVLTENKGIPSGMIVCYFSLGVIYKYSIHNFLLKDVKNIGKNVFLICEGEDKIWEKAKETWKILFPQCNKSNRFLCLFWKDNMLMFREYFTNKVIEDGCKFNAKLYEIRKGTFNCEGEKEWVYKPYMNSNK</sequence>
<evidence type="ECO:0000259" key="2">
    <source>
        <dbReference type="PROSITE" id="PS50833"/>
    </source>
</evidence>
<dbReference type="GO" id="GO:0034457">
    <property type="term" value="C:Mpp10 complex"/>
    <property type="evidence" value="ECO:0007669"/>
    <property type="project" value="TreeGrafter"/>
</dbReference>
<feature type="domain" description="Brix" evidence="2">
    <location>
        <begin position="63"/>
        <end position="229"/>
    </location>
</feature>
<dbReference type="PANTHER" id="PTHR22734:SF2">
    <property type="entry name" value="U3 SMALL NUCLEOLAR RIBONUCLEOPROTEIN PROTEIN IMP4"/>
    <property type="match status" value="1"/>
</dbReference>
<dbReference type="AlphaFoldDB" id="A0A4Q9LIT5"/>
<evidence type="ECO:0000313" key="3">
    <source>
        <dbReference type="EMBL" id="TBU03568.1"/>
    </source>
</evidence>
<dbReference type="PROSITE" id="PS50833">
    <property type="entry name" value="BRIX"/>
    <property type="match status" value="1"/>
</dbReference>
<organism evidence="4 6">
    <name type="scientific">Hamiltosporidium magnivora</name>
    <dbReference type="NCBI Taxonomy" id="148818"/>
    <lineage>
        <taxon>Eukaryota</taxon>
        <taxon>Fungi</taxon>
        <taxon>Fungi incertae sedis</taxon>
        <taxon>Microsporidia</taxon>
        <taxon>Dubosqiidae</taxon>
        <taxon>Hamiltosporidium</taxon>
    </lineage>
</organism>
<dbReference type="GO" id="GO:0042134">
    <property type="term" value="F:rRNA primary transcript binding"/>
    <property type="evidence" value="ECO:0007669"/>
    <property type="project" value="InterPro"/>
</dbReference>
<protein>
    <recommendedName>
        <fullName evidence="1">U3 small nucleolar ribonucleoprotein protein IMP4</fullName>
    </recommendedName>
</protein>
<comment type="caution">
    <text evidence="4">The sequence shown here is derived from an EMBL/GenBank/DDBJ whole genome shotgun (WGS) entry which is preliminary data.</text>
</comment>
<dbReference type="GO" id="GO:0006364">
    <property type="term" value="P:rRNA processing"/>
    <property type="evidence" value="ECO:0007669"/>
    <property type="project" value="InterPro"/>
</dbReference>
<gene>
    <name evidence="3" type="ORF">CWI36_0903p0010</name>
    <name evidence="4" type="ORF">CWI39_0227p0020</name>
</gene>
<dbReference type="VEuPathDB" id="MicrosporidiaDB:CWI36_0903p0010"/>
<evidence type="ECO:0000313" key="5">
    <source>
        <dbReference type="Proteomes" id="UP000291404"/>
    </source>
</evidence>
<dbReference type="Proteomes" id="UP000293045">
    <property type="component" value="Unassembled WGS sequence"/>
</dbReference>
<evidence type="ECO:0000256" key="1">
    <source>
        <dbReference type="ARBA" id="ARBA00040513"/>
    </source>
</evidence>
<dbReference type="SMART" id="SM00879">
    <property type="entry name" value="Brix"/>
    <property type="match status" value="1"/>
</dbReference>
<dbReference type="GO" id="GO:0030515">
    <property type="term" value="F:snoRNA binding"/>
    <property type="evidence" value="ECO:0007669"/>
    <property type="project" value="TreeGrafter"/>
</dbReference>
<dbReference type="Proteomes" id="UP000291404">
    <property type="component" value="Unassembled WGS sequence"/>
</dbReference>
<name>A0A4Q9LIT5_9MICR</name>
<dbReference type="SUPFAM" id="SSF52954">
    <property type="entry name" value="Class II aaRS ABD-related"/>
    <property type="match status" value="1"/>
</dbReference>
<proteinExistence type="predicted"/>
<dbReference type="EMBL" id="PITI01000903">
    <property type="protein sequence ID" value="TBU03568.1"/>
    <property type="molecule type" value="Genomic_DNA"/>
</dbReference>
<dbReference type="InterPro" id="IPR044281">
    <property type="entry name" value="IMP4/RPF1"/>
</dbReference>
<reference evidence="5 6" key="1">
    <citation type="submission" date="2017-12" db="EMBL/GenBank/DDBJ databases">
        <authorList>
            <person name="Pombert J.-F."/>
            <person name="Haag K.L."/>
            <person name="Ebert D."/>
        </authorList>
    </citation>
    <scope>NUCLEOTIDE SEQUENCE [LARGE SCALE GENOMIC DNA]</scope>
    <source>
        <strain evidence="3">BE-OM-2</strain>
        <strain evidence="4">IL-BN-2</strain>
    </source>
</reference>
<dbReference type="VEuPathDB" id="MicrosporidiaDB:CWI39_0227p0020"/>
<keyword evidence="5" id="KW-1185">Reference proteome</keyword>
<accession>A0A4Q9LIT5</accession>
<dbReference type="GO" id="GO:0032040">
    <property type="term" value="C:small-subunit processome"/>
    <property type="evidence" value="ECO:0007669"/>
    <property type="project" value="TreeGrafter"/>
</dbReference>
<dbReference type="Gene3D" id="3.40.50.10480">
    <property type="entry name" value="Probable brix-domain ribosomal biogenesis protein"/>
    <property type="match status" value="1"/>
</dbReference>
<dbReference type="InterPro" id="IPR007109">
    <property type="entry name" value="Brix"/>
</dbReference>
<evidence type="ECO:0000313" key="4">
    <source>
        <dbReference type="EMBL" id="TBU08093.1"/>
    </source>
</evidence>
<dbReference type="EMBL" id="PIXR01000227">
    <property type="protein sequence ID" value="TBU08093.1"/>
    <property type="molecule type" value="Genomic_DNA"/>
</dbReference>
<evidence type="ECO:0000313" key="6">
    <source>
        <dbReference type="Proteomes" id="UP000293045"/>
    </source>
</evidence>